<evidence type="ECO:0000256" key="2">
    <source>
        <dbReference type="ARBA" id="ARBA00022695"/>
    </source>
</evidence>
<dbReference type="GO" id="GO:0016787">
    <property type="term" value="F:hydrolase activity"/>
    <property type="evidence" value="ECO:0007669"/>
    <property type="project" value="UniProtKB-KW"/>
</dbReference>
<dbReference type="GO" id="GO:0004519">
    <property type="term" value="F:endonuclease activity"/>
    <property type="evidence" value="ECO:0007669"/>
    <property type="project" value="UniProtKB-KW"/>
</dbReference>
<dbReference type="GO" id="GO:0003964">
    <property type="term" value="F:RNA-directed DNA polymerase activity"/>
    <property type="evidence" value="ECO:0007669"/>
    <property type="project" value="UniProtKB-KW"/>
</dbReference>
<evidence type="ECO:0000256" key="4">
    <source>
        <dbReference type="ARBA" id="ARBA00022759"/>
    </source>
</evidence>
<dbReference type="Proteomes" id="UP001157418">
    <property type="component" value="Unassembled WGS sequence"/>
</dbReference>
<evidence type="ECO:0000313" key="8">
    <source>
        <dbReference type="EMBL" id="CAH1423567.1"/>
    </source>
</evidence>
<dbReference type="AlphaFoldDB" id="A0AAU9MA22"/>
<proteinExistence type="predicted"/>
<evidence type="ECO:0000313" key="9">
    <source>
        <dbReference type="Proteomes" id="UP001157418"/>
    </source>
</evidence>
<keyword evidence="3" id="KW-0540">Nuclease</keyword>
<comment type="caution">
    <text evidence="8">The sequence shown here is derived from an EMBL/GenBank/DDBJ whole genome shotgun (WGS) entry which is preliminary data.</text>
</comment>
<dbReference type="PANTHER" id="PTHR48475:SF2">
    <property type="entry name" value="RIBONUCLEASE H"/>
    <property type="match status" value="1"/>
</dbReference>
<keyword evidence="6" id="KW-0695">RNA-directed DNA polymerase</keyword>
<dbReference type="Pfam" id="PF17917">
    <property type="entry name" value="RT_RNaseH"/>
    <property type="match status" value="1"/>
</dbReference>
<gene>
    <name evidence="8" type="ORF">LVIROSA_LOCUS10841</name>
</gene>
<organism evidence="8 9">
    <name type="scientific">Lactuca virosa</name>
    <dbReference type="NCBI Taxonomy" id="75947"/>
    <lineage>
        <taxon>Eukaryota</taxon>
        <taxon>Viridiplantae</taxon>
        <taxon>Streptophyta</taxon>
        <taxon>Embryophyta</taxon>
        <taxon>Tracheophyta</taxon>
        <taxon>Spermatophyta</taxon>
        <taxon>Magnoliopsida</taxon>
        <taxon>eudicotyledons</taxon>
        <taxon>Gunneridae</taxon>
        <taxon>Pentapetalae</taxon>
        <taxon>asterids</taxon>
        <taxon>campanulids</taxon>
        <taxon>Asterales</taxon>
        <taxon>Asteraceae</taxon>
        <taxon>Cichorioideae</taxon>
        <taxon>Cichorieae</taxon>
        <taxon>Lactucinae</taxon>
        <taxon>Lactuca</taxon>
    </lineage>
</organism>
<feature type="domain" description="Reverse transcriptase RNase H-like" evidence="7">
    <location>
        <begin position="30"/>
        <end position="112"/>
    </location>
</feature>
<evidence type="ECO:0000256" key="1">
    <source>
        <dbReference type="ARBA" id="ARBA00022679"/>
    </source>
</evidence>
<dbReference type="EMBL" id="CAKMRJ010001112">
    <property type="protein sequence ID" value="CAH1423567.1"/>
    <property type="molecule type" value="Genomic_DNA"/>
</dbReference>
<protein>
    <recommendedName>
        <fullName evidence="7">Reverse transcriptase RNase H-like domain-containing protein</fullName>
    </recommendedName>
</protein>
<keyword evidence="5" id="KW-0378">Hydrolase</keyword>
<keyword evidence="1" id="KW-0808">Transferase</keyword>
<evidence type="ECO:0000256" key="3">
    <source>
        <dbReference type="ARBA" id="ARBA00022722"/>
    </source>
</evidence>
<name>A0AAU9MA22_9ASTR</name>
<keyword evidence="9" id="KW-1185">Reference proteome</keyword>
<evidence type="ECO:0000256" key="6">
    <source>
        <dbReference type="ARBA" id="ARBA00022918"/>
    </source>
</evidence>
<evidence type="ECO:0000259" key="7">
    <source>
        <dbReference type="Pfam" id="PF17917"/>
    </source>
</evidence>
<keyword evidence="4" id="KW-0255">Endonuclease</keyword>
<sequence>MALAELPTLTSPIPGEVLSMYLASSRTEPITVLVVNREDKQVPIYFVSRILQGAEMGYSDMEKLAFCLVNASRILRRYLLAHAIKLLTNIPLRQVLLKLGKSGRLAKCVMELR</sequence>
<reference evidence="8 9" key="1">
    <citation type="submission" date="2022-01" db="EMBL/GenBank/DDBJ databases">
        <authorList>
            <person name="Xiong W."/>
            <person name="Schranz E."/>
        </authorList>
    </citation>
    <scope>NUCLEOTIDE SEQUENCE [LARGE SCALE GENOMIC DNA]</scope>
</reference>
<dbReference type="PANTHER" id="PTHR48475">
    <property type="entry name" value="RIBONUCLEASE H"/>
    <property type="match status" value="1"/>
</dbReference>
<accession>A0AAU9MA22</accession>
<dbReference type="InterPro" id="IPR041373">
    <property type="entry name" value="RT_RNaseH"/>
</dbReference>
<keyword evidence="2" id="KW-0548">Nucleotidyltransferase</keyword>
<evidence type="ECO:0000256" key="5">
    <source>
        <dbReference type="ARBA" id="ARBA00022801"/>
    </source>
</evidence>
<dbReference type="SUPFAM" id="SSF56672">
    <property type="entry name" value="DNA/RNA polymerases"/>
    <property type="match status" value="1"/>
</dbReference>
<dbReference type="InterPro" id="IPR043502">
    <property type="entry name" value="DNA/RNA_pol_sf"/>
</dbReference>